<dbReference type="AlphaFoldDB" id="A0A0F9BM41"/>
<reference evidence="1" key="1">
    <citation type="journal article" date="2015" name="Nature">
        <title>Complex archaea that bridge the gap between prokaryotes and eukaryotes.</title>
        <authorList>
            <person name="Spang A."/>
            <person name="Saw J.H."/>
            <person name="Jorgensen S.L."/>
            <person name="Zaremba-Niedzwiedzka K."/>
            <person name="Martijn J."/>
            <person name="Lind A.E."/>
            <person name="van Eijk R."/>
            <person name="Schleper C."/>
            <person name="Guy L."/>
            <person name="Ettema T.J."/>
        </authorList>
    </citation>
    <scope>NUCLEOTIDE SEQUENCE</scope>
</reference>
<accession>A0A0F9BM41</accession>
<proteinExistence type="predicted"/>
<comment type="caution">
    <text evidence="1">The sequence shown here is derived from an EMBL/GenBank/DDBJ whole genome shotgun (WGS) entry which is preliminary data.</text>
</comment>
<protein>
    <submittedName>
        <fullName evidence="1">Uncharacterized protein</fullName>
    </submittedName>
</protein>
<sequence length="291" mass="32921">MSDLLLDREVILLGGTQSSGKSYSIAKLVEEGQDEDNPFSVMVIDRDRGLGKALKEVFGKGVTLDKLENLDYRLITTWEGILEAIEDAFKVLGAGDWLVFEHCGKLWEFAQEEFSRHVYGEDVGQHLEVLRAEAQQIIDDLGIDLRSSVKGERSEAHKAVSTKVAFNGLEGRYDWGIIKRQHNGSVFDRAIVEGSFNVLTTTSMTPLQDDDIKQNRWPDFHKIGMRPEGEKHQVYRHDTVSIVYQKDGTYLWRTNLGSGSGPGKDRGRALHRDIDFKNKGFVRSYLDTVED</sequence>
<organism evidence="1">
    <name type="scientific">marine sediment metagenome</name>
    <dbReference type="NCBI Taxonomy" id="412755"/>
    <lineage>
        <taxon>unclassified sequences</taxon>
        <taxon>metagenomes</taxon>
        <taxon>ecological metagenomes</taxon>
    </lineage>
</organism>
<name>A0A0F9BM41_9ZZZZ</name>
<dbReference type="EMBL" id="LAZR01037164">
    <property type="protein sequence ID" value="KKL22919.1"/>
    <property type="molecule type" value="Genomic_DNA"/>
</dbReference>
<evidence type="ECO:0000313" key="1">
    <source>
        <dbReference type="EMBL" id="KKL22919.1"/>
    </source>
</evidence>
<gene>
    <name evidence="1" type="ORF">LCGC14_2430610</name>
</gene>